<keyword evidence="4 7" id="KW-0963">Cytoplasm</keyword>
<dbReference type="HAMAP" id="MF_00141">
    <property type="entry name" value="EF_P"/>
    <property type="match status" value="1"/>
</dbReference>
<evidence type="ECO:0000256" key="5">
    <source>
        <dbReference type="ARBA" id="ARBA00022768"/>
    </source>
</evidence>
<dbReference type="InterPro" id="IPR008991">
    <property type="entry name" value="Translation_prot_SH3-like_sf"/>
</dbReference>
<dbReference type="SMART" id="SM00841">
    <property type="entry name" value="Elong-fact-P_C"/>
    <property type="match status" value="1"/>
</dbReference>
<dbReference type="Gene3D" id="2.30.30.30">
    <property type="match status" value="1"/>
</dbReference>
<dbReference type="EMBL" id="MFAU01000004">
    <property type="protein sequence ID" value="OGD84997.1"/>
    <property type="molecule type" value="Genomic_DNA"/>
</dbReference>
<dbReference type="PANTHER" id="PTHR30053:SF12">
    <property type="entry name" value="ELONGATION FACTOR P (EF-P) FAMILY PROTEIN"/>
    <property type="match status" value="1"/>
</dbReference>
<dbReference type="Pfam" id="PF01132">
    <property type="entry name" value="EFP"/>
    <property type="match status" value="1"/>
</dbReference>
<evidence type="ECO:0000256" key="1">
    <source>
        <dbReference type="ARBA" id="ARBA00004496"/>
    </source>
</evidence>
<dbReference type="InterPro" id="IPR012340">
    <property type="entry name" value="NA-bd_OB-fold"/>
</dbReference>
<dbReference type="SUPFAM" id="SSF50104">
    <property type="entry name" value="Translation proteins SH3-like domain"/>
    <property type="match status" value="1"/>
</dbReference>
<reference evidence="12 13" key="1">
    <citation type="journal article" date="2016" name="Nat. Commun.">
        <title>Thousands of microbial genomes shed light on interconnected biogeochemical processes in an aquifer system.</title>
        <authorList>
            <person name="Anantharaman K."/>
            <person name="Brown C.T."/>
            <person name="Hug L.A."/>
            <person name="Sharon I."/>
            <person name="Castelle C.J."/>
            <person name="Probst A.J."/>
            <person name="Thomas B.C."/>
            <person name="Singh A."/>
            <person name="Wilkins M.J."/>
            <person name="Karaoz U."/>
            <person name="Brodie E.L."/>
            <person name="Williams K.H."/>
            <person name="Hubbard S.S."/>
            <person name="Banfield J.F."/>
        </authorList>
    </citation>
    <scope>NUCLEOTIDE SEQUENCE [LARGE SCALE GENOMIC DNA]</scope>
</reference>
<protein>
    <recommendedName>
        <fullName evidence="7 8">Elongation factor P</fullName>
        <shortName evidence="7">EF-P</shortName>
    </recommendedName>
</protein>
<name>A0A1F5FZG9_9BACT</name>
<accession>A0A1F5FZG9</accession>
<dbReference type="InterPro" id="IPR014722">
    <property type="entry name" value="Rib_uL2_dom2"/>
</dbReference>
<dbReference type="PIRSF" id="PIRSF005901">
    <property type="entry name" value="EF-P"/>
    <property type="match status" value="1"/>
</dbReference>
<dbReference type="InterPro" id="IPR013185">
    <property type="entry name" value="Transl_elong_KOW-like"/>
</dbReference>
<dbReference type="GO" id="GO:0003746">
    <property type="term" value="F:translation elongation factor activity"/>
    <property type="evidence" value="ECO:0007669"/>
    <property type="project" value="UniProtKB-UniRule"/>
</dbReference>
<proteinExistence type="inferred from homology"/>
<organism evidence="12 13">
    <name type="scientific">Candidatus Curtissbacteria bacterium RBG_13_40_7</name>
    <dbReference type="NCBI Taxonomy" id="1797706"/>
    <lineage>
        <taxon>Bacteria</taxon>
        <taxon>Candidatus Curtissiibacteriota</taxon>
    </lineage>
</organism>
<dbReference type="Gene3D" id="2.40.50.140">
    <property type="entry name" value="Nucleic acid-binding proteins"/>
    <property type="match status" value="2"/>
</dbReference>
<keyword evidence="6 7" id="KW-0648">Protein biosynthesis</keyword>
<feature type="domain" description="Elongation factor P C-terminal" evidence="10">
    <location>
        <begin position="129"/>
        <end position="184"/>
    </location>
</feature>
<evidence type="ECO:0000256" key="3">
    <source>
        <dbReference type="ARBA" id="ARBA00009479"/>
    </source>
</evidence>
<dbReference type="InterPro" id="IPR020599">
    <property type="entry name" value="Transl_elong_fac_P/YeiP"/>
</dbReference>
<evidence type="ECO:0000259" key="10">
    <source>
        <dbReference type="SMART" id="SM00841"/>
    </source>
</evidence>
<feature type="domain" description="Translation elongation factor P/YeiP central" evidence="11">
    <location>
        <begin position="67"/>
        <end position="121"/>
    </location>
</feature>
<dbReference type="InterPro" id="IPR015365">
    <property type="entry name" value="Elong-fact-P_C"/>
</dbReference>
<dbReference type="InterPro" id="IPR011768">
    <property type="entry name" value="Transl_elongation_fac_P"/>
</dbReference>
<dbReference type="PANTHER" id="PTHR30053">
    <property type="entry name" value="ELONGATION FACTOR P"/>
    <property type="match status" value="1"/>
</dbReference>
<dbReference type="InterPro" id="IPR013852">
    <property type="entry name" value="Transl_elong_P/YeiP_CS"/>
</dbReference>
<dbReference type="Pfam" id="PF09285">
    <property type="entry name" value="Elong-fact-P_C"/>
    <property type="match status" value="1"/>
</dbReference>
<dbReference type="InterPro" id="IPR001059">
    <property type="entry name" value="Transl_elong_P/YeiP_cen"/>
</dbReference>
<evidence type="ECO:0000256" key="7">
    <source>
        <dbReference type="HAMAP-Rule" id="MF_00141"/>
    </source>
</evidence>
<dbReference type="PROSITE" id="PS01275">
    <property type="entry name" value="EFP"/>
    <property type="match status" value="1"/>
</dbReference>
<comment type="subcellular location">
    <subcellularLocation>
        <location evidence="1 7">Cytoplasm</location>
    </subcellularLocation>
</comment>
<dbReference type="CDD" id="cd05794">
    <property type="entry name" value="S1_EF-P_repeat_2"/>
    <property type="match status" value="1"/>
</dbReference>
<dbReference type="AlphaFoldDB" id="A0A1F5FZG9"/>
<dbReference type="UniPathway" id="UPA00345"/>
<evidence type="ECO:0000256" key="9">
    <source>
        <dbReference type="RuleBase" id="RU004389"/>
    </source>
</evidence>
<dbReference type="GO" id="GO:0005829">
    <property type="term" value="C:cytosol"/>
    <property type="evidence" value="ECO:0007669"/>
    <property type="project" value="UniProtKB-ARBA"/>
</dbReference>
<sequence length="186" mass="20795">MISVTDLRAGVVFQDHGQYFLVLSYEHIKMGRGSGTIKVRVKNLDTGATTDKSFGTGARVQEVNLQRRKCQYLYKDGQGCHLMDIESYEQFTIPQSLAGDLVKFLKEGMEITLFVIEDKPLYVEAPKIIEYKVTQTGGSARGNTVGASYKDAVLENGLMVKVPLFIKNGEMIRVDTRSGEYVERAK</sequence>
<comment type="pathway">
    <text evidence="2 7">Protein biosynthesis; polypeptide chain elongation.</text>
</comment>
<evidence type="ECO:0000256" key="4">
    <source>
        <dbReference type="ARBA" id="ARBA00022490"/>
    </source>
</evidence>
<dbReference type="SUPFAM" id="SSF50249">
    <property type="entry name" value="Nucleic acid-binding proteins"/>
    <property type="match status" value="2"/>
</dbReference>
<comment type="caution">
    <text evidence="12">The sequence shown here is derived from an EMBL/GenBank/DDBJ whole genome shotgun (WGS) entry which is preliminary data.</text>
</comment>
<keyword evidence="5 7" id="KW-0251">Elongation factor</keyword>
<comment type="function">
    <text evidence="7">Involved in peptide bond synthesis. Stimulates efficient translation and peptide-bond synthesis on native or reconstituted 70S ribosomes in vitro. Probably functions indirectly by altering the affinity of the ribosome for aminoacyl-tRNA, thus increasing their reactivity as acceptors for peptidyl transferase.</text>
</comment>
<dbReference type="GO" id="GO:0043043">
    <property type="term" value="P:peptide biosynthetic process"/>
    <property type="evidence" value="ECO:0007669"/>
    <property type="project" value="InterPro"/>
</dbReference>
<dbReference type="SMART" id="SM01185">
    <property type="entry name" value="EFP"/>
    <property type="match status" value="1"/>
</dbReference>
<dbReference type="Pfam" id="PF08207">
    <property type="entry name" value="EFP_N"/>
    <property type="match status" value="1"/>
</dbReference>
<comment type="similarity">
    <text evidence="3 7 9">Belongs to the elongation factor P family.</text>
</comment>
<dbReference type="NCBIfam" id="TIGR00038">
    <property type="entry name" value="efp"/>
    <property type="match status" value="1"/>
</dbReference>
<evidence type="ECO:0000256" key="6">
    <source>
        <dbReference type="ARBA" id="ARBA00022917"/>
    </source>
</evidence>
<dbReference type="FunFam" id="2.40.50.140:FF:000009">
    <property type="entry name" value="Elongation factor P"/>
    <property type="match status" value="1"/>
</dbReference>
<dbReference type="FunFam" id="2.30.30.30:FF:000003">
    <property type="entry name" value="Elongation factor P"/>
    <property type="match status" value="1"/>
</dbReference>
<evidence type="ECO:0000256" key="2">
    <source>
        <dbReference type="ARBA" id="ARBA00004815"/>
    </source>
</evidence>
<gene>
    <name evidence="7" type="primary">efp</name>
    <name evidence="12" type="ORF">A2165_04065</name>
</gene>
<evidence type="ECO:0000313" key="12">
    <source>
        <dbReference type="EMBL" id="OGD84997.1"/>
    </source>
</evidence>
<evidence type="ECO:0000313" key="13">
    <source>
        <dbReference type="Proteomes" id="UP000179252"/>
    </source>
</evidence>
<dbReference type="Proteomes" id="UP000179252">
    <property type="component" value="Unassembled WGS sequence"/>
</dbReference>
<dbReference type="CDD" id="cd04470">
    <property type="entry name" value="S1_EF-P_repeat_1"/>
    <property type="match status" value="1"/>
</dbReference>
<evidence type="ECO:0000259" key="11">
    <source>
        <dbReference type="SMART" id="SM01185"/>
    </source>
</evidence>
<dbReference type="NCBIfam" id="NF001810">
    <property type="entry name" value="PRK00529.1"/>
    <property type="match status" value="1"/>
</dbReference>
<evidence type="ECO:0000256" key="8">
    <source>
        <dbReference type="NCBIfam" id="TIGR00038"/>
    </source>
</evidence>
<dbReference type="FunFam" id="2.40.50.140:FF:000004">
    <property type="entry name" value="Elongation factor P"/>
    <property type="match status" value="1"/>
</dbReference>